<reference evidence="2 3" key="1">
    <citation type="submission" date="2018-10" db="EMBL/GenBank/DDBJ databases">
        <title>Comparative analysis of microorganisms from saline springs in Andes Mountain Range, Colombia.</title>
        <authorList>
            <person name="Rubin E."/>
        </authorList>
    </citation>
    <scope>NUCLEOTIDE SEQUENCE [LARGE SCALE GENOMIC DNA]</scope>
    <source>
        <strain evidence="2 3">USBA 36</strain>
    </source>
</reference>
<dbReference type="SUPFAM" id="SSF160214">
    <property type="entry name" value="FlaG-like"/>
    <property type="match status" value="1"/>
</dbReference>
<dbReference type="EMBL" id="RBIG01000003">
    <property type="protein sequence ID" value="RKQ68453.1"/>
    <property type="molecule type" value="Genomic_DNA"/>
</dbReference>
<feature type="region of interest" description="Disordered" evidence="1">
    <location>
        <begin position="1"/>
        <end position="29"/>
    </location>
</feature>
<proteinExistence type="predicted"/>
<protein>
    <submittedName>
        <fullName evidence="2">Uncharacterized protein</fullName>
    </submittedName>
</protein>
<evidence type="ECO:0000313" key="2">
    <source>
        <dbReference type="EMBL" id="RKQ68453.1"/>
    </source>
</evidence>
<accession>A0A420WBW3</accession>
<sequence>MPSVATLDPISSAGFAGRSDSDSSPAIYQSEPLPTQIAYSATRLSYDSEIRRLFFQYRDTDTGEVEREIPSREALRAYEQQERGREETGREVNEADDAVNRRLQVRVIDGESVSQARNVTSGTETDSGSDSPSTDSSAPRGVTTDQLV</sequence>
<evidence type="ECO:0000256" key="1">
    <source>
        <dbReference type="SAM" id="MobiDB-lite"/>
    </source>
</evidence>
<name>A0A420WBW3_9PROT</name>
<dbReference type="InterPro" id="IPR035924">
    <property type="entry name" value="FlaG-like_sf"/>
</dbReference>
<evidence type="ECO:0000313" key="3">
    <source>
        <dbReference type="Proteomes" id="UP000277424"/>
    </source>
</evidence>
<dbReference type="Proteomes" id="UP000277424">
    <property type="component" value="Unassembled WGS sequence"/>
</dbReference>
<gene>
    <name evidence="2" type="ORF">BCL74_2933</name>
</gene>
<feature type="compositionally biased region" description="Low complexity" evidence="1">
    <location>
        <begin position="120"/>
        <end position="137"/>
    </location>
</feature>
<organism evidence="2 3">
    <name type="scientific">Oceanibaculum indicum</name>
    <dbReference type="NCBI Taxonomy" id="526216"/>
    <lineage>
        <taxon>Bacteria</taxon>
        <taxon>Pseudomonadati</taxon>
        <taxon>Pseudomonadota</taxon>
        <taxon>Alphaproteobacteria</taxon>
        <taxon>Rhodospirillales</taxon>
        <taxon>Oceanibaculaceae</taxon>
        <taxon>Oceanibaculum</taxon>
    </lineage>
</organism>
<comment type="caution">
    <text evidence="2">The sequence shown here is derived from an EMBL/GenBank/DDBJ whole genome shotgun (WGS) entry which is preliminary data.</text>
</comment>
<feature type="compositionally biased region" description="Basic and acidic residues" evidence="1">
    <location>
        <begin position="60"/>
        <end position="93"/>
    </location>
</feature>
<feature type="region of interest" description="Disordered" evidence="1">
    <location>
        <begin position="60"/>
        <end position="148"/>
    </location>
</feature>
<dbReference type="AlphaFoldDB" id="A0A420WBW3"/>